<dbReference type="Pfam" id="PF05860">
    <property type="entry name" value="TPS"/>
    <property type="match status" value="1"/>
</dbReference>
<gene>
    <name evidence="10" type="ORF">IQ266_27170</name>
</gene>
<accession>A0A928VUQ0</accession>
<reference evidence="10" key="1">
    <citation type="submission" date="2020-10" db="EMBL/GenBank/DDBJ databases">
        <authorList>
            <person name="Castelo-Branco R."/>
            <person name="Eusebio N."/>
            <person name="Adriana R."/>
            <person name="Vieira A."/>
            <person name="Brugerolle De Fraissinette N."/>
            <person name="Rezende De Castro R."/>
            <person name="Schneider M.P."/>
            <person name="Vasconcelos V."/>
            <person name="Leao P.N."/>
        </authorList>
    </citation>
    <scope>NUCLEOTIDE SEQUENCE</scope>
    <source>
        <strain evidence="10">LEGE 11480</strain>
    </source>
</reference>
<dbReference type="SMART" id="SM00912">
    <property type="entry name" value="Haemagg_act"/>
    <property type="match status" value="1"/>
</dbReference>
<evidence type="ECO:0000313" key="11">
    <source>
        <dbReference type="Proteomes" id="UP000625316"/>
    </source>
</evidence>
<evidence type="ECO:0000256" key="1">
    <source>
        <dbReference type="ARBA" id="ARBA00004196"/>
    </source>
</evidence>
<dbReference type="GO" id="GO:0009279">
    <property type="term" value="C:cell outer membrane"/>
    <property type="evidence" value="ECO:0007669"/>
    <property type="project" value="UniProtKB-SubCell"/>
</dbReference>
<dbReference type="NCBIfam" id="TIGR01376">
    <property type="entry name" value="POMP_repeat"/>
    <property type="match status" value="3"/>
</dbReference>
<evidence type="ECO:0000256" key="7">
    <source>
        <dbReference type="ARBA" id="ARBA00023237"/>
    </source>
</evidence>
<dbReference type="PANTHER" id="PTHR11319:SF35">
    <property type="entry name" value="OUTER MEMBRANE PROTEIN PMPC-RELATED"/>
    <property type="match status" value="1"/>
</dbReference>
<keyword evidence="11" id="KW-1185">Reference proteome</keyword>
<sequence length="1340" mass="136404">MNRSGFWLTLASLTAYHMLLATAVIAQPIVAAGTTNTIVIPITTSPQWRIQGGTQAGGNLFHQFQQFGLGQNQTATFQVNPSVQNIFSRVSSGKASVINGLLQVAGGNSNLFLINPAGIIFGREARLDLPGSFTATTANALEFANGNWLTNGQRPYAVLTGKPTGYAWLNNLPGAVVNTGNLQVQPGQSVMLAGGTVINTGTIAAPGGRVTIAAVPGESTVRVSQDNQVLSLDLPVAPRARVSDTEITQLTPAQRLPQLLAGQAVAEATGLTIENGQVRLSAGKDSIATQNNQAIVAGEIAAPKIDITGERIDLQEASLNASTVNGRGQIRVGGDFQGQGNLPRAQQVNVDANSRLQADATQAGDGGRVIVWSDGQTRFAGSATAQGGQHSGNGGLVETSGQQQLVVEATAKVSTTAVQGETGEWLLDPADLTVVAAGGSAAVVAGTNDPTTASTIDRPTLEAALNGNNVNLQATNLITVDTPIDTTGNVGAGNLQLTAPTLDLNQRIQLNGNLSGTATTVNVGATGSIQNGVDAVATGGTVNLAAAGYREGQTVTIDRSLTIQGQGALNTLITGDNDFDGVGDYRIFNITATANDVTLQDLTLSRGGTPFRGGAVNNSANNLRIEDVVLSNNRSTGDGGALNNLNNGTITILRTRFDDNQSDDDGGAINIDSGAITLRDSFFARNQALSVANGEGGAIDIEANATVTAINTSFTDNLAGVDGGAIFSSGNLTLDNGSLSGNTAGRNGGAVYSDNPTSPFVITTGTAFFNNQAANDGGGLYLTGNTQLLDGGVVNNTAGNEGGGIYHAGALTLTGNISNNSAVRGGGIANVGASSTIVGNSFSIRQNRSTDVGAGLLNRFGTITFTSGSFEANQSDRDGGGLWSNGSVSLQFVGLNNNQALRFGGGLFLLGNRLNTLTNVVADQNQADTGGVISMSGTSSLVINNSRFSNNRANNFAGVLNTNSFNAGVQINGSTFSNNTATADDGGAIYAETDMTITGSTFNRNTAGGDGGAIVNDRNTAQLTIDQSVFTGNTAAGNGGAIKNFNQATLTISGTEFTENSADRGGAIQHEVDAGQLTINSASNFNQNQAATRGGAINNAAALNVNDVSFTGNESGDAGGAIASQTGALTIVQSDFNANVGRDGGALHQDQGALLIDNSRWLNNQAQRYGGGLNLLGVNGTIQRTTIQGNQTGEFGGGINVQGTSNLLLDTVTLNQNRSSLNGGGLAAPNFQNFTGSITLRNSSVMDNQALEYGGGLAVNPIATGGALNLFSTTIARNSAGLDGAGISLAPNAQLNGENVTIAENLAGRDAGGLNHDGTGQLNHSTIANNRADVDNDGQG</sequence>
<dbReference type="SUPFAM" id="SSF51126">
    <property type="entry name" value="Pectin lyase-like"/>
    <property type="match status" value="4"/>
</dbReference>
<dbReference type="Proteomes" id="UP000625316">
    <property type="component" value="Unassembled WGS sequence"/>
</dbReference>
<evidence type="ECO:0000259" key="9">
    <source>
        <dbReference type="SMART" id="SM00912"/>
    </source>
</evidence>
<dbReference type="RefSeq" id="WP_264328219.1">
    <property type="nucleotide sequence ID" value="NZ_JADEXQ010000194.1"/>
</dbReference>
<feature type="non-terminal residue" evidence="10">
    <location>
        <position position="1340"/>
    </location>
</feature>
<feature type="chain" id="PRO_5037687874" evidence="8">
    <location>
        <begin position="27"/>
        <end position="1340"/>
    </location>
</feature>
<evidence type="ECO:0000256" key="6">
    <source>
        <dbReference type="ARBA" id="ARBA00023136"/>
    </source>
</evidence>
<keyword evidence="6" id="KW-0472">Membrane</keyword>
<dbReference type="InterPro" id="IPR008638">
    <property type="entry name" value="FhaB/CdiA-like_TPS"/>
</dbReference>
<feature type="signal peptide" evidence="8">
    <location>
        <begin position="1"/>
        <end position="26"/>
    </location>
</feature>
<protein>
    <submittedName>
        <fullName evidence="10">Filamentous hemagglutinin N-terminal domain-containing protein</fullName>
    </submittedName>
</protein>
<dbReference type="NCBIfam" id="TIGR01901">
    <property type="entry name" value="adhes_NPXG"/>
    <property type="match status" value="1"/>
</dbReference>
<dbReference type="SMART" id="SM00710">
    <property type="entry name" value="PbH1"/>
    <property type="match status" value="10"/>
</dbReference>
<dbReference type="EMBL" id="JADEXQ010000194">
    <property type="protein sequence ID" value="MBE9033416.1"/>
    <property type="molecule type" value="Genomic_DNA"/>
</dbReference>
<organism evidence="10 11">
    <name type="scientific">Romeriopsis navalis LEGE 11480</name>
    <dbReference type="NCBI Taxonomy" id="2777977"/>
    <lineage>
        <taxon>Bacteria</taxon>
        <taxon>Bacillati</taxon>
        <taxon>Cyanobacteriota</taxon>
        <taxon>Cyanophyceae</taxon>
        <taxon>Leptolyngbyales</taxon>
        <taxon>Leptolyngbyaceae</taxon>
        <taxon>Romeriopsis</taxon>
        <taxon>Romeriopsis navalis</taxon>
    </lineage>
</organism>
<dbReference type="Gene3D" id="2.160.20.10">
    <property type="entry name" value="Single-stranded right-handed beta-helix, Pectin lyase-like"/>
    <property type="match status" value="2"/>
</dbReference>
<evidence type="ECO:0000256" key="8">
    <source>
        <dbReference type="SAM" id="SignalP"/>
    </source>
</evidence>
<dbReference type="GO" id="GO:0005576">
    <property type="term" value="C:extracellular region"/>
    <property type="evidence" value="ECO:0007669"/>
    <property type="project" value="UniProtKB-SubCell"/>
</dbReference>
<dbReference type="InterPro" id="IPR003368">
    <property type="entry name" value="POMP_repeat"/>
</dbReference>
<dbReference type="InterPro" id="IPR011050">
    <property type="entry name" value="Pectin_lyase_fold/virulence"/>
</dbReference>
<proteinExistence type="predicted"/>
<evidence type="ECO:0000313" key="10">
    <source>
        <dbReference type="EMBL" id="MBE9033416.1"/>
    </source>
</evidence>
<comment type="caution">
    <text evidence="10">The sequence shown here is derived from an EMBL/GenBank/DDBJ whole genome shotgun (WGS) entry which is preliminary data.</text>
</comment>
<dbReference type="Pfam" id="PF02415">
    <property type="entry name" value="Chlam_PMP"/>
    <property type="match status" value="4"/>
</dbReference>
<evidence type="ECO:0000256" key="3">
    <source>
        <dbReference type="ARBA" id="ARBA00004613"/>
    </source>
</evidence>
<name>A0A928VUQ0_9CYAN</name>
<feature type="domain" description="Filamentous haemagglutinin FhaB/tRNA nuclease CdiA-like TPS" evidence="9">
    <location>
        <begin position="30"/>
        <end position="144"/>
    </location>
</feature>
<evidence type="ECO:0000256" key="4">
    <source>
        <dbReference type="ARBA" id="ARBA00022525"/>
    </source>
</evidence>
<evidence type="ECO:0000256" key="5">
    <source>
        <dbReference type="ARBA" id="ARBA00022729"/>
    </source>
</evidence>
<keyword evidence="7" id="KW-0998">Cell outer membrane</keyword>
<dbReference type="InterPro" id="IPR012334">
    <property type="entry name" value="Pectin_lyas_fold"/>
</dbReference>
<keyword evidence="5 8" id="KW-0732">Signal</keyword>
<evidence type="ECO:0000256" key="2">
    <source>
        <dbReference type="ARBA" id="ARBA00004442"/>
    </source>
</evidence>
<dbReference type="PANTHER" id="PTHR11319">
    <property type="entry name" value="G PROTEIN-COUPLED RECEPTOR-RELATED"/>
    <property type="match status" value="1"/>
</dbReference>
<keyword evidence="4" id="KW-0964">Secreted</keyword>
<dbReference type="InterPro" id="IPR006626">
    <property type="entry name" value="PbH1"/>
</dbReference>
<comment type="subcellular location">
    <subcellularLocation>
        <location evidence="1">Cell envelope</location>
    </subcellularLocation>
    <subcellularLocation>
        <location evidence="2">Cell outer membrane</location>
    </subcellularLocation>
    <subcellularLocation>
        <location evidence="3">Secreted</location>
    </subcellularLocation>
</comment>